<reference evidence="3" key="3">
    <citation type="submission" date="2016-11" db="EMBL/GenBank/DDBJ databases">
        <authorList>
            <person name="Varghese N."/>
            <person name="Submissions S."/>
        </authorList>
    </citation>
    <scope>NUCLEOTIDE SEQUENCE</scope>
    <source>
        <strain evidence="3">DSM 1682</strain>
    </source>
</reference>
<protein>
    <submittedName>
        <fullName evidence="3">Virus attachment protein p12 family protein</fullName>
    </submittedName>
</protein>
<reference evidence="4" key="2">
    <citation type="submission" date="2016-01" db="EMBL/GenBank/DDBJ databases">
        <authorList>
            <person name="Poehlein A."/>
            <person name="Schlien K."/>
            <person name="Gottschalk G."/>
            <person name="Buckel W."/>
            <person name="Daniel R."/>
        </authorList>
    </citation>
    <scope>NUCLEOTIDE SEQUENCE [LARGE SCALE GENOMIC DNA]</scope>
    <source>
        <strain evidence="4">X2</strain>
    </source>
</reference>
<keyword evidence="1" id="KW-1133">Transmembrane helix</keyword>
<dbReference type="RefSeq" id="WP_082754197.1">
    <property type="nucleotide sequence ID" value="NZ_CP014223.1"/>
</dbReference>
<evidence type="ECO:0000256" key="1">
    <source>
        <dbReference type="SAM" id="Phobius"/>
    </source>
</evidence>
<accession>A0A110A702</accession>
<dbReference type="EMBL" id="FQUA01000023">
    <property type="protein sequence ID" value="SHF16004.1"/>
    <property type="molecule type" value="Genomic_DNA"/>
</dbReference>
<dbReference type="KEGG" id="cpro:CPRO_05170"/>
<sequence>MTPGTIIVGLILLGVVVAIIRSLRKKKGGCSCGTDCSSCNHCDHS</sequence>
<keyword evidence="4" id="KW-1185">Reference proteome</keyword>
<dbReference type="Proteomes" id="UP000068026">
    <property type="component" value="Chromosome"/>
</dbReference>
<gene>
    <name evidence="2" type="ORF">CPRO_05170</name>
    <name evidence="3" type="ORF">SAMN02745151_02975</name>
</gene>
<evidence type="ECO:0000313" key="5">
    <source>
        <dbReference type="Proteomes" id="UP000184204"/>
    </source>
</evidence>
<evidence type="ECO:0000313" key="3">
    <source>
        <dbReference type="EMBL" id="SHF16004.1"/>
    </source>
</evidence>
<evidence type="ECO:0000313" key="2">
    <source>
        <dbReference type="EMBL" id="AMJ40120.1"/>
    </source>
</evidence>
<dbReference type="Proteomes" id="UP000184204">
    <property type="component" value="Unassembled WGS sequence"/>
</dbReference>
<keyword evidence="1" id="KW-0472">Membrane</keyword>
<keyword evidence="1" id="KW-0812">Transmembrane</keyword>
<organism evidence="3 5">
    <name type="scientific">Anaerotignum propionicum DSM 1682</name>
    <dbReference type="NCBI Taxonomy" id="991789"/>
    <lineage>
        <taxon>Bacteria</taxon>
        <taxon>Bacillati</taxon>
        <taxon>Bacillota</taxon>
        <taxon>Clostridia</taxon>
        <taxon>Lachnospirales</taxon>
        <taxon>Anaerotignaceae</taxon>
        <taxon>Anaerotignum</taxon>
    </lineage>
</organism>
<feature type="transmembrane region" description="Helical" evidence="1">
    <location>
        <begin position="6"/>
        <end position="23"/>
    </location>
</feature>
<reference evidence="2 4" key="1">
    <citation type="journal article" date="2016" name="Genome Announc.">
        <title>Complete Genome Sequence of the Amino Acid-Fermenting Clostridium propionicum X2 (DSM 1682).</title>
        <authorList>
            <person name="Poehlein A."/>
            <person name="Schlien K."/>
            <person name="Chowdhury N.P."/>
            <person name="Gottschalk G."/>
            <person name="Buckel W."/>
            <person name="Daniel R."/>
        </authorList>
    </citation>
    <scope>NUCLEOTIDE SEQUENCE [LARGE SCALE GENOMIC DNA]</scope>
    <source>
        <strain evidence="2 4">X2</strain>
    </source>
</reference>
<proteinExistence type="predicted"/>
<name>A0A110A702_ANAPI</name>
<evidence type="ECO:0000313" key="4">
    <source>
        <dbReference type="Proteomes" id="UP000068026"/>
    </source>
</evidence>
<reference evidence="5" key="4">
    <citation type="submission" date="2016-11" db="EMBL/GenBank/DDBJ databases">
        <authorList>
            <person name="Jaros S."/>
            <person name="Januszkiewicz K."/>
            <person name="Wedrychowicz H."/>
        </authorList>
    </citation>
    <scope>NUCLEOTIDE SEQUENCE [LARGE SCALE GENOMIC DNA]</scope>
    <source>
        <strain evidence="5">DSM 1682</strain>
    </source>
</reference>
<dbReference type="AlphaFoldDB" id="A0A110A702"/>
<dbReference type="EMBL" id="CP014223">
    <property type="protein sequence ID" value="AMJ40120.1"/>
    <property type="molecule type" value="Genomic_DNA"/>
</dbReference>
<dbReference type="Pfam" id="PF12669">
    <property type="entry name" value="FeoB_associated"/>
    <property type="match status" value="1"/>
</dbReference>